<dbReference type="Proteomes" id="UP001197875">
    <property type="component" value="Unassembled WGS sequence"/>
</dbReference>
<keyword evidence="3" id="KW-0645">Protease</keyword>
<feature type="active site" description="Charge relay system" evidence="6">
    <location>
        <position position="313"/>
    </location>
</feature>
<dbReference type="PANTHER" id="PTHR30237:SF2">
    <property type="entry name" value="MUREIN TETRAPEPTIDE CARBOXYPEPTIDASE"/>
    <property type="match status" value="1"/>
</dbReference>
<keyword evidence="5" id="KW-0720">Serine protease</keyword>
<accession>A0AAE3DV76</accession>
<dbReference type="InterPro" id="IPR040449">
    <property type="entry name" value="Peptidase_S66_N"/>
</dbReference>
<comment type="similarity">
    <text evidence="1">Belongs to the peptidase S66 family.</text>
</comment>
<dbReference type="PANTHER" id="PTHR30237">
    <property type="entry name" value="MURAMOYLTETRAPEPTIDE CARBOXYPEPTIDASE"/>
    <property type="match status" value="1"/>
</dbReference>
<evidence type="ECO:0000256" key="6">
    <source>
        <dbReference type="PIRSR" id="PIRSR028757-1"/>
    </source>
</evidence>
<dbReference type="InterPro" id="IPR027478">
    <property type="entry name" value="LdcA_N"/>
</dbReference>
<dbReference type="Gene3D" id="3.40.50.10740">
    <property type="entry name" value="Class I glutamine amidotransferase-like"/>
    <property type="match status" value="1"/>
</dbReference>
<evidence type="ECO:0000259" key="7">
    <source>
        <dbReference type="Pfam" id="PF02016"/>
    </source>
</evidence>
<organism evidence="9 10">
    <name type="scientific">Fusicatenibacter faecihominis</name>
    <dbReference type="NCBI Taxonomy" id="2881276"/>
    <lineage>
        <taxon>Bacteria</taxon>
        <taxon>Bacillati</taxon>
        <taxon>Bacillota</taxon>
        <taxon>Clostridia</taxon>
        <taxon>Lachnospirales</taxon>
        <taxon>Lachnospiraceae</taxon>
        <taxon>Fusicatenibacter</taxon>
    </lineage>
</organism>
<dbReference type="InterPro" id="IPR003507">
    <property type="entry name" value="S66_fam"/>
</dbReference>
<feature type="domain" description="LD-carboxypeptidase C-terminal" evidence="8">
    <location>
        <begin position="206"/>
        <end position="324"/>
    </location>
</feature>
<gene>
    <name evidence="9" type="ORF">LKD71_14980</name>
</gene>
<evidence type="ECO:0000256" key="5">
    <source>
        <dbReference type="ARBA" id="ARBA00022825"/>
    </source>
</evidence>
<dbReference type="InterPro" id="IPR027461">
    <property type="entry name" value="Carboxypeptidase_A_C_sf"/>
</dbReference>
<dbReference type="GO" id="GO:0006508">
    <property type="term" value="P:proteolysis"/>
    <property type="evidence" value="ECO:0007669"/>
    <property type="project" value="UniProtKB-KW"/>
</dbReference>
<dbReference type="SUPFAM" id="SSF141986">
    <property type="entry name" value="LD-carboxypeptidase A C-terminal domain-like"/>
    <property type="match status" value="1"/>
</dbReference>
<feature type="active site" description="Nucleophile" evidence="6">
    <location>
        <position position="115"/>
    </location>
</feature>
<evidence type="ECO:0000256" key="2">
    <source>
        <dbReference type="ARBA" id="ARBA00022645"/>
    </source>
</evidence>
<dbReference type="Pfam" id="PF02016">
    <property type="entry name" value="Peptidase_S66"/>
    <property type="match status" value="1"/>
</dbReference>
<reference evidence="9 10" key="1">
    <citation type="submission" date="2021-10" db="EMBL/GenBank/DDBJ databases">
        <title>Anaerobic single-cell dispensing facilitates the cultivation of human gut bacteria.</title>
        <authorList>
            <person name="Afrizal A."/>
        </authorList>
    </citation>
    <scope>NUCLEOTIDE SEQUENCE [LARGE SCALE GENOMIC DNA]</scope>
    <source>
        <strain evidence="9 10">CLA-AA-H277</strain>
    </source>
</reference>
<dbReference type="AlphaFoldDB" id="A0AAE3DV76"/>
<dbReference type="CDD" id="cd07062">
    <property type="entry name" value="Peptidase_S66_mccF_like"/>
    <property type="match status" value="1"/>
</dbReference>
<dbReference type="GO" id="GO:0008236">
    <property type="term" value="F:serine-type peptidase activity"/>
    <property type="evidence" value="ECO:0007669"/>
    <property type="project" value="UniProtKB-KW"/>
</dbReference>
<comment type="caution">
    <text evidence="9">The sequence shown here is derived from an EMBL/GenBank/DDBJ whole genome shotgun (WGS) entry which is preliminary data.</text>
</comment>
<keyword evidence="4" id="KW-0378">Hydrolase</keyword>
<evidence type="ECO:0000256" key="1">
    <source>
        <dbReference type="ARBA" id="ARBA00010233"/>
    </source>
</evidence>
<dbReference type="Pfam" id="PF17676">
    <property type="entry name" value="Peptidase_S66C"/>
    <property type="match status" value="1"/>
</dbReference>
<dbReference type="GO" id="GO:0004180">
    <property type="term" value="F:carboxypeptidase activity"/>
    <property type="evidence" value="ECO:0007669"/>
    <property type="project" value="UniProtKB-KW"/>
</dbReference>
<feature type="active site" description="Charge relay system" evidence="6">
    <location>
        <position position="245"/>
    </location>
</feature>
<evidence type="ECO:0000259" key="8">
    <source>
        <dbReference type="Pfam" id="PF17676"/>
    </source>
</evidence>
<evidence type="ECO:0000256" key="3">
    <source>
        <dbReference type="ARBA" id="ARBA00022670"/>
    </source>
</evidence>
<proteinExistence type="inferred from homology"/>
<dbReference type="Gene3D" id="3.50.30.60">
    <property type="entry name" value="LD-carboxypeptidase A C-terminal domain-like"/>
    <property type="match status" value="1"/>
</dbReference>
<dbReference type="EMBL" id="JAJEPR010000037">
    <property type="protein sequence ID" value="MCC2191080.1"/>
    <property type="molecule type" value="Genomic_DNA"/>
</dbReference>
<keyword evidence="10" id="KW-1185">Reference proteome</keyword>
<dbReference type="InterPro" id="IPR040921">
    <property type="entry name" value="Peptidase_S66C"/>
</dbReference>
<keyword evidence="2" id="KW-0121">Carboxypeptidase</keyword>
<evidence type="ECO:0000313" key="9">
    <source>
        <dbReference type="EMBL" id="MCC2191080.1"/>
    </source>
</evidence>
<dbReference type="SUPFAM" id="SSF52317">
    <property type="entry name" value="Class I glutamine amidotransferase-like"/>
    <property type="match status" value="1"/>
</dbReference>
<dbReference type="RefSeq" id="WP_227616052.1">
    <property type="nucleotide sequence ID" value="NZ_JAJEPR010000037.1"/>
</dbReference>
<name>A0AAE3DV76_9FIRM</name>
<evidence type="ECO:0000313" key="10">
    <source>
        <dbReference type="Proteomes" id="UP001197875"/>
    </source>
</evidence>
<feature type="domain" description="LD-carboxypeptidase N-terminal" evidence="7">
    <location>
        <begin position="13"/>
        <end position="135"/>
    </location>
</feature>
<evidence type="ECO:0000256" key="4">
    <source>
        <dbReference type="ARBA" id="ARBA00022801"/>
    </source>
</evidence>
<dbReference type="InterPro" id="IPR029062">
    <property type="entry name" value="Class_I_gatase-like"/>
</dbReference>
<protein>
    <submittedName>
        <fullName evidence="9">LD-carboxypeptidase</fullName>
    </submittedName>
</protein>
<sequence>MRYPKNLQKGGIIGFVAPSFGCATEPYKSAFLNAQKKFKEMGYQCQLGPNCYASEGIGISNTPEKCGKELTEGYVSGENDCLISCGGGEMMCEILEHVDFEAIRKAPAKWYLGYSDNTNFTYLLTTLCDTASIYGPCAGDFGMEPWHPSVKDSFGVLTGEVRTVRNYDGWERIDGGLKTEEDPLQPYHITEPFMLKKYPDQDADFSGRLLGGCLDCLVNLKGTEFDKTVEFVEKYKEDGIIWFLEACELNVFSIRRAVWQLDHAGWFKYTKGFLIGRPMLFDQPMMGLDQYRAVTDILGKYQVPIIMDVDLGHLHPAMPIITGSLGRVQVRDNSISICMECR</sequence>
<dbReference type="PIRSF" id="PIRSF028757">
    <property type="entry name" value="LD-carboxypeptidase"/>
    <property type="match status" value="1"/>
</dbReference>